<dbReference type="GO" id="GO:0015254">
    <property type="term" value="F:glycerol channel activity"/>
    <property type="evidence" value="ECO:0007669"/>
    <property type="project" value="TreeGrafter"/>
</dbReference>
<dbReference type="Proteomes" id="UP000789739">
    <property type="component" value="Unassembled WGS sequence"/>
</dbReference>
<comment type="caution">
    <text evidence="10">The sequence shown here is derived from an EMBL/GenBank/DDBJ whole genome shotgun (WGS) entry which is preliminary data.</text>
</comment>
<evidence type="ECO:0000313" key="10">
    <source>
        <dbReference type="EMBL" id="CAG8542692.1"/>
    </source>
</evidence>
<dbReference type="InterPro" id="IPR023271">
    <property type="entry name" value="Aquaporin-like"/>
</dbReference>
<dbReference type="SUPFAM" id="SSF81338">
    <property type="entry name" value="Aquaporin-like"/>
    <property type="match status" value="1"/>
</dbReference>
<keyword evidence="3 7" id="KW-0813">Transport</keyword>
<dbReference type="InterPro" id="IPR000425">
    <property type="entry name" value="MIP"/>
</dbReference>
<dbReference type="InterPro" id="IPR050363">
    <property type="entry name" value="MIP/Aquaporin"/>
</dbReference>
<evidence type="ECO:0000256" key="8">
    <source>
        <dbReference type="SAM" id="MobiDB-lite"/>
    </source>
</evidence>
<dbReference type="PROSITE" id="PS00221">
    <property type="entry name" value="MIP"/>
    <property type="match status" value="1"/>
</dbReference>
<feature type="transmembrane region" description="Helical" evidence="9">
    <location>
        <begin position="53"/>
        <end position="72"/>
    </location>
</feature>
<dbReference type="OrthoDB" id="3222at2759"/>
<keyword evidence="5 9" id="KW-1133">Transmembrane helix</keyword>
<dbReference type="PANTHER" id="PTHR43829:SF9">
    <property type="entry name" value="AQUAPORIN-9"/>
    <property type="match status" value="1"/>
</dbReference>
<dbReference type="EMBL" id="CAJVPI010000499">
    <property type="protein sequence ID" value="CAG8542692.1"/>
    <property type="molecule type" value="Genomic_DNA"/>
</dbReference>
<keyword evidence="6 9" id="KW-0472">Membrane</keyword>
<keyword evidence="11" id="KW-1185">Reference proteome</keyword>
<dbReference type="PRINTS" id="PR02019">
    <property type="entry name" value="AQUAPORIN7"/>
</dbReference>
<evidence type="ECO:0000256" key="1">
    <source>
        <dbReference type="ARBA" id="ARBA00004141"/>
    </source>
</evidence>
<organism evidence="10 11">
    <name type="scientific">Paraglomus brasilianum</name>
    <dbReference type="NCBI Taxonomy" id="144538"/>
    <lineage>
        <taxon>Eukaryota</taxon>
        <taxon>Fungi</taxon>
        <taxon>Fungi incertae sedis</taxon>
        <taxon>Mucoromycota</taxon>
        <taxon>Glomeromycotina</taxon>
        <taxon>Glomeromycetes</taxon>
        <taxon>Paraglomerales</taxon>
        <taxon>Paraglomeraceae</taxon>
        <taxon>Paraglomus</taxon>
    </lineage>
</organism>
<reference evidence="10" key="1">
    <citation type="submission" date="2021-06" db="EMBL/GenBank/DDBJ databases">
        <authorList>
            <person name="Kallberg Y."/>
            <person name="Tangrot J."/>
            <person name="Rosling A."/>
        </authorList>
    </citation>
    <scope>NUCLEOTIDE SEQUENCE</scope>
    <source>
        <strain evidence="10">BR232B</strain>
    </source>
</reference>
<sequence length="302" mass="31874">MAEERGSLKTTGSQGYGAIGSGSSSLSTAPPDDLYESENVHGWRGIKYRLRELFAETLGTFVLVAFGLGGVAQTVLSKGGNGNWLTLALSFGLGLTFAIVVAGRISGGHFNPAVTITLAVYRQFPWIKVPLYTIAQTTGAFIAAFVIFTNYYPAIDAFDGGHRAVTGPNATAGIFATYPQAFVGTTAAFISEALGTFFLLLVILAVTDEKNDAVRPAAPFLIGLSLATIGIAFGYETGFSLNGARDFGPRLFTAIAGYGGEVFTVDHWYFWVPLVAPVCGGLTAGFVYDSLIYTGKSPLNRA</sequence>
<dbReference type="CDD" id="cd00333">
    <property type="entry name" value="MIP"/>
    <property type="match status" value="1"/>
</dbReference>
<dbReference type="GO" id="GO:0015250">
    <property type="term" value="F:water channel activity"/>
    <property type="evidence" value="ECO:0007669"/>
    <property type="project" value="TreeGrafter"/>
</dbReference>
<gene>
    <name evidence="10" type="ORF">PBRASI_LOCUS4670</name>
</gene>
<evidence type="ECO:0000256" key="6">
    <source>
        <dbReference type="ARBA" id="ARBA00023136"/>
    </source>
</evidence>
<feature type="transmembrane region" description="Helical" evidence="9">
    <location>
        <begin position="181"/>
        <end position="206"/>
    </location>
</feature>
<comment type="similarity">
    <text evidence="2 7">Belongs to the MIP/aquaporin (TC 1.A.8) family.</text>
</comment>
<feature type="transmembrane region" description="Helical" evidence="9">
    <location>
        <begin position="218"/>
        <end position="235"/>
    </location>
</feature>
<evidence type="ECO:0000256" key="4">
    <source>
        <dbReference type="ARBA" id="ARBA00022692"/>
    </source>
</evidence>
<protein>
    <submittedName>
        <fullName evidence="10">8782_t:CDS:1</fullName>
    </submittedName>
</protein>
<evidence type="ECO:0000256" key="3">
    <source>
        <dbReference type="ARBA" id="ARBA00022448"/>
    </source>
</evidence>
<evidence type="ECO:0000256" key="7">
    <source>
        <dbReference type="RuleBase" id="RU000477"/>
    </source>
</evidence>
<feature type="transmembrane region" description="Helical" evidence="9">
    <location>
        <begin position="84"/>
        <end position="102"/>
    </location>
</feature>
<dbReference type="Gene3D" id="1.20.1080.10">
    <property type="entry name" value="Glycerol uptake facilitator protein"/>
    <property type="match status" value="1"/>
</dbReference>
<feature type="region of interest" description="Disordered" evidence="8">
    <location>
        <begin position="1"/>
        <end position="29"/>
    </location>
</feature>
<keyword evidence="4 7" id="KW-0812">Transmembrane</keyword>
<dbReference type="InterPro" id="IPR022357">
    <property type="entry name" value="MIP_CS"/>
</dbReference>
<evidence type="ECO:0000256" key="9">
    <source>
        <dbReference type="SAM" id="Phobius"/>
    </source>
</evidence>
<dbReference type="GO" id="GO:0005886">
    <property type="term" value="C:plasma membrane"/>
    <property type="evidence" value="ECO:0007669"/>
    <property type="project" value="TreeGrafter"/>
</dbReference>
<dbReference type="PANTHER" id="PTHR43829">
    <property type="entry name" value="AQUAPORIN OR AQUAGLYCEROPORIN RELATED"/>
    <property type="match status" value="1"/>
</dbReference>
<proteinExistence type="inferred from homology"/>
<feature type="transmembrane region" description="Helical" evidence="9">
    <location>
        <begin position="268"/>
        <end position="288"/>
    </location>
</feature>
<accession>A0A9N9AU22</accession>
<name>A0A9N9AU22_9GLOM</name>
<comment type="subcellular location">
    <subcellularLocation>
        <location evidence="1">Membrane</location>
        <topology evidence="1">Multi-pass membrane protein</topology>
    </subcellularLocation>
</comment>
<evidence type="ECO:0000313" key="11">
    <source>
        <dbReference type="Proteomes" id="UP000789739"/>
    </source>
</evidence>
<evidence type="ECO:0000256" key="5">
    <source>
        <dbReference type="ARBA" id="ARBA00022989"/>
    </source>
</evidence>
<dbReference type="PRINTS" id="PR00783">
    <property type="entry name" value="MINTRINSICP"/>
</dbReference>
<dbReference type="Pfam" id="PF00230">
    <property type="entry name" value="MIP"/>
    <property type="match status" value="1"/>
</dbReference>
<dbReference type="AlphaFoldDB" id="A0A9N9AU22"/>
<feature type="transmembrane region" description="Helical" evidence="9">
    <location>
        <begin position="131"/>
        <end position="152"/>
    </location>
</feature>
<dbReference type="NCBIfam" id="TIGR00861">
    <property type="entry name" value="MIP"/>
    <property type="match status" value="1"/>
</dbReference>
<evidence type="ECO:0000256" key="2">
    <source>
        <dbReference type="ARBA" id="ARBA00006175"/>
    </source>
</evidence>